<protein>
    <submittedName>
        <fullName evidence="5">Dienelactone hydrolase family protein</fullName>
    </submittedName>
</protein>
<dbReference type="RefSeq" id="WP_311593907.1">
    <property type="nucleotide sequence ID" value="NZ_JAVRHV010000006.1"/>
</dbReference>
<feature type="signal peptide" evidence="3">
    <location>
        <begin position="1"/>
        <end position="22"/>
    </location>
</feature>
<gene>
    <name evidence="5" type="ORF">RM519_11225</name>
</gene>
<evidence type="ECO:0000259" key="4">
    <source>
        <dbReference type="Pfam" id="PF01738"/>
    </source>
</evidence>
<feature type="domain" description="Dienelactone hydrolase" evidence="4">
    <location>
        <begin position="134"/>
        <end position="240"/>
    </location>
</feature>
<dbReference type="InterPro" id="IPR002925">
    <property type="entry name" value="Dienelactn_hydro"/>
</dbReference>
<dbReference type="Pfam" id="PF01738">
    <property type="entry name" value="DLH"/>
    <property type="match status" value="1"/>
</dbReference>
<dbReference type="SUPFAM" id="SSF53474">
    <property type="entry name" value="alpha/beta-Hydrolases"/>
    <property type="match status" value="1"/>
</dbReference>
<keyword evidence="6" id="KW-1185">Reference proteome</keyword>
<feature type="chain" id="PRO_5046393688" evidence="3">
    <location>
        <begin position="23"/>
        <end position="263"/>
    </location>
</feature>
<dbReference type="PANTHER" id="PTHR43037">
    <property type="entry name" value="UNNAMED PRODUCT-RELATED"/>
    <property type="match status" value="1"/>
</dbReference>
<dbReference type="GO" id="GO:0016787">
    <property type="term" value="F:hydrolase activity"/>
    <property type="evidence" value="ECO:0007669"/>
    <property type="project" value="UniProtKB-KW"/>
</dbReference>
<name>A0ABU2Y6I8_9FLAO</name>
<evidence type="ECO:0000313" key="5">
    <source>
        <dbReference type="EMBL" id="MDT0553820.1"/>
    </source>
</evidence>
<sequence length="263" mass="29319">MKNLLYCLAFFSLIFVISCSSDDDTPPKEPRTAADVREDFSNLIINDGVNDLALESLVEGVFWNFRIVQPESASSANKRPLIIDLHGGARNMLLDAHKTTSCLILPGMENLDPYIVRPNSSGYQWYDEFNQVQVQALVDMVSQFLDVDTSKIVVMGYSDGGNGSFFFAQFFPEIFSAAIPLASSYDTSSSGGYTKFDIPIYAFHGEEDELFDVEITQGFIDGSINAGSDITFVRVAGLDHFAGCEYETYMPDVEDWLLNHVWN</sequence>
<dbReference type="Gene3D" id="3.40.50.1820">
    <property type="entry name" value="alpha/beta hydrolase"/>
    <property type="match status" value="1"/>
</dbReference>
<dbReference type="InterPro" id="IPR029058">
    <property type="entry name" value="AB_hydrolase_fold"/>
</dbReference>
<keyword evidence="2 5" id="KW-0378">Hydrolase</keyword>
<proteinExistence type="predicted"/>
<reference evidence="5 6" key="1">
    <citation type="submission" date="2023-09" db="EMBL/GenBank/DDBJ databases">
        <authorList>
            <person name="Rey-Velasco X."/>
        </authorList>
    </citation>
    <scope>NUCLEOTIDE SEQUENCE [LARGE SCALE GENOMIC DNA]</scope>
    <source>
        <strain evidence="5 6">P050</strain>
    </source>
</reference>
<evidence type="ECO:0000313" key="6">
    <source>
        <dbReference type="Proteomes" id="UP001252186"/>
    </source>
</evidence>
<dbReference type="Proteomes" id="UP001252186">
    <property type="component" value="Unassembled WGS sequence"/>
</dbReference>
<dbReference type="EMBL" id="JAVRHV010000006">
    <property type="protein sequence ID" value="MDT0553820.1"/>
    <property type="molecule type" value="Genomic_DNA"/>
</dbReference>
<keyword evidence="1 3" id="KW-0732">Signal</keyword>
<comment type="caution">
    <text evidence="5">The sequence shown here is derived from an EMBL/GenBank/DDBJ whole genome shotgun (WGS) entry which is preliminary data.</text>
</comment>
<organism evidence="5 6">
    <name type="scientific">Urechidicola vernalis</name>
    <dbReference type="NCBI Taxonomy" id="3075600"/>
    <lineage>
        <taxon>Bacteria</taxon>
        <taxon>Pseudomonadati</taxon>
        <taxon>Bacteroidota</taxon>
        <taxon>Flavobacteriia</taxon>
        <taxon>Flavobacteriales</taxon>
        <taxon>Flavobacteriaceae</taxon>
        <taxon>Urechidicola</taxon>
    </lineage>
</organism>
<dbReference type="PROSITE" id="PS51257">
    <property type="entry name" value="PROKAR_LIPOPROTEIN"/>
    <property type="match status" value="1"/>
</dbReference>
<evidence type="ECO:0000256" key="1">
    <source>
        <dbReference type="ARBA" id="ARBA00022729"/>
    </source>
</evidence>
<evidence type="ECO:0000256" key="2">
    <source>
        <dbReference type="ARBA" id="ARBA00022801"/>
    </source>
</evidence>
<evidence type="ECO:0000256" key="3">
    <source>
        <dbReference type="SAM" id="SignalP"/>
    </source>
</evidence>
<accession>A0ABU2Y6I8</accession>
<dbReference type="PANTHER" id="PTHR43037:SF5">
    <property type="entry name" value="FERULOYL ESTERASE"/>
    <property type="match status" value="1"/>
</dbReference>
<dbReference type="InterPro" id="IPR050955">
    <property type="entry name" value="Plant_Biomass_Hydrol_Est"/>
</dbReference>